<feature type="region of interest" description="Disordered" evidence="1">
    <location>
        <begin position="1"/>
        <end position="51"/>
    </location>
</feature>
<name>A0AA40EXI0_9PEZI</name>
<protein>
    <recommendedName>
        <fullName evidence="2">AAA+ ATPase domain-containing protein</fullName>
    </recommendedName>
</protein>
<organism evidence="3 4">
    <name type="scientific">Apiosordaria backusii</name>
    <dbReference type="NCBI Taxonomy" id="314023"/>
    <lineage>
        <taxon>Eukaryota</taxon>
        <taxon>Fungi</taxon>
        <taxon>Dikarya</taxon>
        <taxon>Ascomycota</taxon>
        <taxon>Pezizomycotina</taxon>
        <taxon>Sordariomycetes</taxon>
        <taxon>Sordariomycetidae</taxon>
        <taxon>Sordariales</taxon>
        <taxon>Lasiosphaeriaceae</taxon>
        <taxon>Apiosordaria</taxon>
    </lineage>
</organism>
<accession>A0AA40EXI0</accession>
<dbReference type="PANTHER" id="PTHR46411:SF3">
    <property type="entry name" value="AAA+ ATPASE DOMAIN-CONTAINING PROTEIN"/>
    <property type="match status" value="1"/>
</dbReference>
<dbReference type="InterPro" id="IPR027417">
    <property type="entry name" value="P-loop_NTPase"/>
</dbReference>
<comment type="caution">
    <text evidence="3">The sequence shown here is derived from an EMBL/GenBank/DDBJ whole genome shotgun (WGS) entry which is preliminary data.</text>
</comment>
<dbReference type="SMART" id="SM00382">
    <property type="entry name" value="AAA"/>
    <property type="match status" value="1"/>
</dbReference>
<sequence>MSSPSTRSATPCGSEPDEVVHDSGVQVFEDEGSRPPSPSSETCEDTIPENAAGPVESVVVQKLYEIGCCCGTCPTRRHPGSDTHVTNSFTINCPIMRDILAKALENYYQDPDTLTAENWTFTSSFQPLVHRWQKLNEIHQSIQALVSDSDDVDDVEVAARKKASNDLIAFLTPLLEPSITALDETIATGRIRHKNLWQIFPAGELVVTRFFGVETLCRVSRKHSLSSDSSNMWVMCEYVDWNGWTTGMKETWVTIKYFKGRQKVSGLSVYPLSMAADPEGIKARMLARGKRWEGLRGYRYQQYKGYKIAFKVGEEEDVQLTMSGRVVIDPYAYYHSENKPAPELAGLDTDEQGPGDSPAEEESSGTKDEMTATIVKHEIPERVDDSNLPELSDEHRLLTNPWLIGFDIKAKDWARYCIDNLQDIAWNDSAFDNLVSKGGEKQLAWEFVASKKESTQECDDFVAEKGRGITILMFGPPGVGKTFTAEAVAERARVPLYLISAGVLSTTPSEVEAALDHALNLCRLWNAMLLLDEADVFLGARSDEGLIRNELVSIFLTKLEYYQGILFLTTNRFSAIDHAFQSRVDLFLPYYDLDSTQRRQVWLNFFKHFGTEKFVVGESDLDRLCELNLNGREIKNMCKTALLLSRRDNNGVVKVDRLLMLAQKRTTALQLLGQKGDANMVGR</sequence>
<dbReference type="AlphaFoldDB" id="A0AA40EXI0"/>
<evidence type="ECO:0000313" key="3">
    <source>
        <dbReference type="EMBL" id="KAK0747335.1"/>
    </source>
</evidence>
<dbReference type="InterPro" id="IPR003959">
    <property type="entry name" value="ATPase_AAA_core"/>
</dbReference>
<dbReference type="InterPro" id="IPR003593">
    <property type="entry name" value="AAA+_ATPase"/>
</dbReference>
<reference evidence="3" key="1">
    <citation type="submission" date="2023-06" db="EMBL/GenBank/DDBJ databases">
        <title>Genome-scale phylogeny and comparative genomics of the fungal order Sordariales.</title>
        <authorList>
            <consortium name="Lawrence Berkeley National Laboratory"/>
            <person name="Hensen N."/>
            <person name="Bonometti L."/>
            <person name="Westerberg I."/>
            <person name="Brannstrom I.O."/>
            <person name="Guillou S."/>
            <person name="Cros-Aarteil S."/>
            <person name="Calhoun S."/>
            <person name="Haridas S."/>
            <person name="Kuo A."/>
            <person name="Mondo S."/>
            <person name="Pangilinan J."/>
            <person name="Riley R."/>
            <person name="Labutti K."/>
            <person name="Andreopoulos B."/>
            <person name="Lipzen A."/>
            <person name="Chen C."/>
            <person name="Yanf M."/>
            <person name="Daum C."/>
            <person name="Ng V."/>
            <person name="Clum A."/>
            <person name="Steindorff A."/>
            <person name="Ohm R."/>
            <person name="Martin F."/>
            <person name="Silar P."/>
            <person name="Natvig D."/>
            <person name="Lalanne C."/>
            <person name="Gautier V."/>
            <person name="Ament-Velasquez S.L."/>
            <person name="Kruys A."/>
            <person name="Hutchinson M.I."/>
            <person name="Powell A.J."/>
            <person name="Barry K."/>
            <person name="Miller A.N."/>
            <person name="Grigoriev I.V."/>
            <person name="Debuchy R."/>
            <person name="Gladieux P."/>
            <person name="Thoren M.H."/>
            <person name="Johannesson H."/>
        </authorList>
    </citation>
    <scope>NUCLEOTIDE SEQUENCE</scope>
    <source>
        <strain evidence="3">CBS 540.89</strain>
    </source>
</reference>
<dbReference type="GO" id="GO:0016887">
    <property type="term" value="F:ATP hydrolysis activity"/>
    <property type="evidence" value="ECO:0007669"/>
    <property type="project" value="InterPro"/>
</dbReference>
<dbReference type="Gene3D" id="3.40.50.300">
    <property type="entry name" value="P-loop containing nucleotide triphosphate hydrolases"/>
    <property type="match status" value="1"/>
</dbReference>
<feature type="compositionally biased region" description="Acidic residues" evidence="1">
    <location>
        <begin position="348"/>
        <end position="363"/>
    </location>
</feature>
<dbReference type="Proteomes" id="UP001172159">
    <property type="component" value="Unassembled WGS sequence"/>
</dbReference>
<gene>
    <name evidence="3" type="ORF">B0T21DRAFT_446256</name>
</gene>
<feature type="domain" description="AAA+ ATPase" evidence="2">
    <location>
        <begin position="467"/>
        <end position="594"/>
    </location>
</feature>
<dbReference type="SUPFAM" id="SSF52540">
    <property type="entry name" value="P-loop containing nucleoside triphosphate hydrolases"/>
    <property type="match status" value="1"/>
</dbReference>
<keyword evidence="4" id="KW-1185">Reference proteome</keyword>
<evidence type="ECO:0000256" key="1">
    <source>
        <dbReference type="SAM" id="MobiDB-lite"/>
    </source>
</evidence>
<dbReference type="CDD" id="cd19481">
    <property type="entry name" value="RecA-like_protease"/>
    <property type="match status" value="1"/>
</dbReference>
<evidence type="ECO:0000313" key="4">
    <source>
        <dbReference type="Proteomes" id="UP001172159"/>
    </source>
</evidence>
<proteinExistence type="predicted"/>
<evidence type="ECO:0000259" key="2">
    <source>
        <dbReference type="SMART" id="SM00382"/>
    </source>
</evidence>
<feature type="compositionally biased region" description="Polar residues" evidence="1">
    <location>
        <begin position="1"/>
        <end position="11"/>
    </location>
</feature>
<dbReference type="EMBL" id="JAUKTV010000001">
    <property type="protein sequence ID" value="KAK0747335.1"/>
    <property type="molecule type" value="Genomic_DNA"/>
</dbReference>
<dbReference type="InterPro" id="IPR054289">
    <property type="entry name" value="DUF7025"/>
</dbReference>
<dbReference type="GO" id="GO:0005524">
    <property type="term" value="F:ATP binding"/>
    <property type="evidence" value="ECO:0007669"/>
    <property type="project" value="InterPro"/>
</dbReference>
<dbReference type="Pfam" id="PF00004">
    <property type="entry name" value="AAA"/>
    <property type="match status" value="1"/>
</dbReference>
<dbReference type="PANTHER" id="PTHR46411">
    <property type="entry name" value="FAMILY ATPASE, PUTATIVE-RELATED"/>
    <property type="match status" value="1"/>
</dbReference>
<dbReference type="Pfam" id="PF22942">
    <property type="entry name" value="DUF7025"/>
    <property type="match status" value="1"/>
</dbReference>
<feature type="region of interest" description="Disordered" evidence="1">
    <location>
        <begin position="342"/>
        <end position="369"/>
    </location>
</feature>